<feature type="region of interest" description="Disordered" evidence="1">
    <location>
        <begin position="1"/>
        <end position="23"/>
    </location>
</feature>
<protein>
    <recommendedName>
        <fullName evidence="2">Putative plant transposon protein domain-containing protein</fullName>
    </recommendedName>
</protein>
<sequence length="246" mass="27308">MARSKLAGRSRPPQGKTKRITINEDADAFRSKVAKLSTTGEKGMGKHKILELSDASTGSNGFYRNDPKQSESEGVSSDEDDLLPTQRAERRTKKLNDPSRARTLQPTTTTSPVPEQAMILAPPVQGPPPKSMNQVKAEMLRTILEKKCLSIDGVREFYSAYSALIPQQMQLAAAFKEVDFVVVRGSRVKCDSEEINAVLGMSTNIGDHCQYLIRTKKLDEMKKWLAPLISYETPKWSAKGVPIEKK</sequence>
<dbReference type="PANTHER" id="PTHR33180">
    <property type="entry name" value="PHOTOSYSTEM II CP43 REACTION CENTER PROTEIN"/>
    <property type="match status" value="1"/>
</dbReference>
<keyword evidence="4" id="KW-1185">Reference proteome</keyword>
<feature type="compositionally biased region" description="Polar residues" evidence="1">
    <location>
        <begin position="102"/>
        <end position="113"/>
    </location>
</feature>
<name>M1DLC0_SOLTU</name>
<dbReference type="AlphaFoldDB" id="M1DLC0"/>
<dbReference type="EnsemblPlants" id="PGSC0003DMT400090852">
    <property type="protein sequence ID" value="PGSC0003DMT400090852"/>
    <property type="gene ID" value="PGSC0003DMG400040423"/>
</dbReference>
<feature type="domain" description="Putative plant transposon protein" evidence="2">
    <location>
        <begin position="149"/>
        <end position="245"/>
    </location>
</feature>
<dbReference type="InterPro" id="IPR046796">
    <property type="entry name" value="Transposase_32_dom"/>
</dbReference>
<accession>M1DLC0</accession>
<dbReference type="InParanoid" id="M1DLC0"/>
<evidence type="ECO:0000313" key="4">
    <source>
        <dbReference type="Proteomes" id="UP000011115"/>
    </source>
</evidence>
<reference evidence="3" key="2">
    <citation type="submission" date="2015-06" db="UniProtKB">
        <authorList>
            <consortium name="EnsemblPlants"/>
        </authorList>
    </citation>
    <scope>IDENTIFICATION</scope>
    <source>
        <strain evidence="3">DM1-3 516 R44</strain>
    </source>
</reference>
<evidence type="ECO:0000256" key="1">
    <source>
        <dbReference type="SAM" id="MobiDB-lite"/>
    </source>
</evidence>
<evidence type="ECO:0000313" key="3">
    <source>
        <dbReference type="EnsemblPlants" id="PGSC0003DMT400090852"/>
    </source>
</evidence>
<dbReference type="Pfam" id="PF20167">
    <property type="entry name" value="Transposase_32"/>
    <property type="match status" value="1"/>
</dbReference>
<dbReference type="Gramene" id="PGSC0003DMT400090852">
    <property type="protein sequence ID" value="PGSC0003DMT400090852"/>
    <property type="gene ID" value="PGSC0003DMG400040423"/>
</dbReference>
<evidence type="ECO:0000259" key="2">
    <source>
        <dbReference type="Pfam" id="PF20167"/>
    </source>
</evidence>
<dbReference type="Proteomes" id="UP000011115">
    <property type="component" value="Unassembled WGS sequence"/>
</dbReference>
<feature type="region of interest" description="Disordered" evidence="1">
    <location>
        <begin position="36"/>
        <end position="114"/>
    </location>
</feature>
<dbReference type="GO" id="GO:0009579">
    <property type="term" value="C:thylakoid"/>
    <property type="evidence" value="ECO:0000318"/>
    <property type="project" value="GO_Central"/>
</dbReference>
<dbReference type="PaxDb" id="4113-PGSC0003DMT400090852"/>
<dbReference type="GO" id="GO:0009523">
    <property type="term" value="C:photosystem II"/>
    <property type="evidence" value="ECO:0000318"/>
    <property type="project" value="GO_Central"/>
</dbReference>
<dbReference type="PANTHER" id="PTHR33180:SF31">
    <property type="entry name" value="POLYPROTEIN PROTEIN"/>
    <property type="match status" value="1"/>
</dbReference>
<dbReference type="HOGENOM" id="CLU_029307_1_0_1"/>
<organism evidence="3 4">
    <name type="scientific">Solanum tuberosum</name>
    <name type="common">Potato</name>
    <dbReference type="NCBI Taxonomy" id="4113"/>
    <lineage>
        <taxon>Eukaryota</taxon>
        <taxon>Viridiplantae</taxon>
        <taxon>Streptophyta</taxon>
        <taxon>Embryophyta</taxon>
        <taxon>Tracheophyta</taxon>
        <taxon>Spermatophyta</taxon>
        <taxon>Magnoliopsida</taxon>
        <taxon>eudicotyledons</taxon>
        <taxon>Gunneridae</taxon>
        <taxon>Pentapetalae</taxon>
        <taxon>asterids</taxon>
        <taxon>lamiids</taxon>
        <taxon>Solanales</taxon>
        <taxon>Solanaceae</taxon>
        <taxon>Solanoideae</taxon>
        <taxon>Solaneae</taxon>
        <taxon>Solanum</taxon>
    </lineage>
</organism>
<proteinExistence type="predicted"/>
<reference evidence="4" key="1">
    <citation type="journal article" date="2011" name="Nature">
        <title>Genome sequence and analysis of the tuber crop potato.</title>
        <authorList>
            <consortium name="The Potato Genome Sequencing Consortium"/>
        </authorList>
    </citation>
    <scope>NUCLEOTIDE SEQUENCE [LARGE SCALE GENOMIC DNA]</scope>
    <source>
        <strain evidence="4">cv. DM1-3 516 R44</strain>
    </source>
</reference>